<reference evidence="4" key="1">
    <citation type="submission" date="2020-08" db="EMBL/GenBank/DDBJ databases">
        <title>Functional genomics of gut bacteria from endangered species of beetles.</title>
        <authorList>
            <person name="Carlos-Shanley C."/>
        </authorList>
    </citation>
    <scope>NUCLEOTIDE SEQUENCE [LARGE SCALE GENOMIC DNA]</scope>
    <source>
        <strain evidence="4">S00060</strain>
    </source>
</reference>
<organism evidence="4 5">
    <name type="scientific">Priestia aryabhattai</name>
    <name type="common">Bacillus aryabhattai</name>
    <dbReference type="NCBI Taxonomy" id="412384"/>
    <lineage>
        <taxon>Bacteria</taxon>
        <taxon>Bacillati</taxon>
        <taxon>Bacillota</taxon>
        <taxon>Bacilli</taxon>
        <taxon>Bacillales</taxon>
        <taxon>Bacillaceae</taxon>
        <taxon>Priestia</taxon>
    </lineage>
</organism>
<dbReference type="GO" id="GO:0003676">
    <property type="term" value="F:nucleic acid binding"/>
    <property type="evidence" value="ECO:0007669"/>
    <property type="project" value="InterPro"/>
</dbReference>
<evidence type="ECO:0000256" key="1">
    <source>
        <dbReference type="ARBA" id="ARBA00004496"/>
    </source>
</evidence>
<dbReference type="SUPFAM" id="SSF50249">
    <property type="entry name" value="Nucleic acid-binding proteins"/>
    <property type="match status" value="1"/>
</dbReference>
<dbReference type="PANTHER" id="PTHR11544">
    <property type="entry name" value="COLD SHOCK DOMAIN CONTAINING PROTEINS"/>
    <property type="match status" value="1"/>
</dbReference>
<protein>
    <submittedName>
        <fullName evidence="4">CspA family cold shock protein</fullName>
    </submittedName>
</protein>
<feature type="domain" description="CSD" evidence="3">
    <location>
        <begin position="3"/>
        <end position="67"/>
    </location>
</feature>
<proteinExistence type="predicted"/>
<dbReference type="PROSITE" id="PS51857">
    <property type="entry name" value="CSD_2"/>
    <property type="match status" value="1"/>
</dbReference>
<dbReference type="InterPro" id="IPR011129">
    <property type="entry name" value="CSD"/>
</dbReference>
<accession>A0A7W3RIU4</accession>
<dbReference type="CDD" id="cd04458">
    <property type="entry name" value="CSP_CDS"/>
    <property type="match status" value="1"/>
</dbReference>
<comment type="subcellular location">
    <subcellularLocation>
        <location evidence="1">Cytoplasm</location>
    </subcellularLocation>
</comment>
<gene>
    <name evidence="4" type="ORF">HNP21_006275</name>
</gene>
<comment type="caution">
    <text evidence="4">The sequence shown here is derived from an EMBL/GenBank/DDBJ whole genome shotgun (WGS) entry which is preliminary data.</text>
</comment>
<dbReference type="Proteomes" id="UP000543174">
    <property type="component" value="Unassembled WGS sequence"/>
</dbReference>
<dbReference type="InterPro" id="IPR002059">
    <property type="entry name" value="CSP_DNA-bd"/>
</dbReference>
<name>A0A7W3RIU4_PRIAR</name>
<dbReference type="InterPro" id="IPR050181">
    <property type="entry name" value="Cold_shock_domain"/>
</dbReference>
<evidence type="ECO:0000313" key="4">
    <source>
        <dbReference type="EMBL" id="MBA9043097.1"/>
    </source>
</evidence>
<keyword evidence="5" id="KW-1185">Reference proteome</keyword>
<dbReference type="RefSeq" id="WP_053488634.1">
    <property type="nucleotide sequence ID" value="NZ_CP169258.1"/>
</dbReference>
<dbReference type="EMBL" id="JACJHT010000026">
    <property type="protein sequence ID" value="MBA9043097.1"/>
    <property type="molecule type" value="Genomic_DNA"/>
</dbReference>
<dbReference type="GO" id="GO:0005737">
    <property type="term" value="C:cytoplasm"/>
    <property type="evidence" value="ECO:0007669"/>
    <property type="project" value="UniProtKB-SubCell"/>
</dbReference>
<dbReference type="Pfam" id="PF00313">
    <property type="entry name" value="CSD"/>
    <property type="match status" value="1"/>
</dbReference>
<sequence length="69" mass="7977">MGRQNGTIKWYNFNRGYGFITTEDETEIFVSYRSIEGNGYADLREGQKVSFDIETGQRGLEAVRVRVLH</sequence>
<dbReference type="PRINTS" id="PR00050">
    <property type="entry name" value="COLDSHOCK"/>
</dbReference>
<evidence type="ECO:0000259" key="3">
    <source>
        <dbReference type="PROSITE" id="PS51857"/>
    </source>
</evidence>
<evidence type="ECO:0000256" key="2">
    <source>
        <dbReference type="ARBA" id="ARBA00022490"/>
    </source>
</evidence>
<dbReference type="PIRSF" id="PIRSF002599">
    <property type="entry name" value="Cold_shock_A"/>
    <property type="match status" value="1"/>
</dbReference>
<dbReference type="InterPro" id="IPR012340">
    <property type="entry name" value="NA-bd_OB-fold"/>
</dbReference>
<evidence type="ECO:0000313" key="5">
    <source>
        <dbReference type="Proteomes" id="UP000543174"/>
    </source>
</evidence>
<dbReference type="Gene3D" id="2.40.50.140">
    <property type="entry name" value="Nucleic acid-binding proteins"/>
    <property type="match status" value="1"/>
</dbReference>
<dbReference type="InterPro" id="IPR012156">
    <property type="entry name" value="Cold_shock_CspA"/>
</dbReference>
<keyword evidence="2" id="KW-0963">Cytoplasm</keyword>
<dbReference type="AlphaFoldDB" id="A0A7W3RIU4"/>
<dbReference type="SMART" id="SM00357">
    <property type="entry name" value="CSP"/>
    <property type="match status" value="1"/>
</dbReference>